<dbReference type="SUPFAM" id="SSF52540">
    <property type="entry name" value="P-loop containing nucleoside triphosphate hydrolases"/>
    <property type="match status" value="1"/>
</dbReference>
<dbReference type="PANTHER" id="PTHR42924">
    <property type="entry name" value="EXONUCLEASE"/>
    <property type="match status" value="1"/>
</dbReference>
<protein>
    <submittedName>
        <fullName evidence="1">ABC transporter</fullName>
    </submittedName>
</protein>
<dbReference type="PANTHER" id="PTHR42924:SF3">
    <property type="entry name" value="POLYMERASE_HISTIDINOL PHOSPHATASE N-TERMINAL DOMAIN-CONTAINING PROTEIN"/>
    <property type="match status" value="1"/>
</dbReference>
<dbReference type="GO" id="GO:0035312">
    <property type="term" value="F:5'-3' DNA exonuclease activity"/>
    <property type="evidence" value="ECO:0007669"/>
    <property type="project" value="TreeGrafter"/>
</dbReference>
<name>A0A432VUJ7_9GAMM</name>
<proteinExistence type="predicted"/>
<dbReference type="AlphaFoldDB" id="A0A432VUJ7"/>
<accession>A0A432VUJ7</accession>
<dbReference type="Gene3D" id="3.20.20.140">
    <property type="entry name" value="Metal-dependent hydrolases"/>
    <property type="match status" value="1"/>
</dbReference>
<dbReference type="InterPro" id="IPR052018">
    <property type="entry name" value="PHP_domain"/>
</dbReference>
<organism evidence="1 2">
    <name type="scientific">Aliidiomarina haloalkalitolerans</name>
    <dbReference type="NCBI Taxonomy" id="859059"/>
    <lineage>
        <taxon>Bacteria</taxon>
        <taxon>Pseudomonadati</taxon>
        <taxon>Pseudomonadota</taxon>
        <taxon>Gammaproteobacteria</taxon>
        <taxon>Alteromonadales</taxon>
        <taxon>Idiomarinaceae</taxon>
        <taxon>Aliidiomarina</taxon>
    </lineage>
</organism>
<sequence>MNWIGSRWWKFDFHNHTPVSDDYGKGPDQALHKQISHKNWLLNYMRQGIDCVAVTDHNSGAWIDPLKQALLELSSEGHPDYRPLYLFPGVEITVQGNIHILAIFGTEKTTSDIDSLLGAVRYRATKGRSDGCTECSAVEVIDEIARSGGLAIPAHVDQANGLFTVCSGNTLEQVLDNKNVFAMEVTDLAQVKPQLYIGKNLQWAEVIGTDSHHPSGTDGQRYPGSHFTWVKMSEPSYDGLRLALIDGALSLKRSDRFTGDPNTHGQLAIESIVVDDAKYLGRGQSFFCQLNPWLNTIIGGRGTGKSTSLEFLRIALKRKGEIPRNLEKEFAKYSQTSGSRQDEGLLTDSTNITVGFRKDGGRFRITWSNAESKYAIEEESAPGTWSASEGDIAQRFPVRIYSQKQIFELAKHPQALLQVVDDAPAVNHRDWQLEWDELVSKYLSIRAQEREVQSGLQEESVIKGQLEDVKRKLEVFEKAGHADVLKAYQLRQNQSKSIDSWEKLWEGSAKQVRDISGSLLPPELDSQHFNVEVADDKELIDAAADIRATFETLQSEMNSIAQRIDDAKSAWNQARPDLKISKKITTANQEYTDLLGQLSAAGAGDPSGYGLLVKQRQDLEEKLKGFSKKREALVQYQKGAEECLVKLHEHRAKITMLREDFLKATLVGNSYVQINVIPFGNKLTVEEEFRNLIDRGNGGFDRDIGVVDGDEGLLATLTQNSSNTMDEKIAALKSSLLAIHANDTTAVDAAKDRRFVSHIQGLTPEQIDRIWCWFPDDSLDVRYSLKDGESFKPVEQGSPGQKTAALLAFILSYGDEPLVLDQPEDDLDNHLIYDLIVTQLREIKQRRQVLVVTHNANIVVNGDAENVIALDVRSGQTRIVAQGGLQESSIRNQICRVMEGGKEAFDQRYKRINAVIA</sequence>
<dbReference type="SUPFAM" id="SSF89550">
    <property type="entry name" value="PHP domain-like"/>
    <property type="match status" value="1"/>
</dbReference>
<dbReference type="Proteomes" id="UP000288212">
    <property type="component" value="Unassembled WGS sequence"/>
</dbReference>
<dbReference type="NCBIfam" id="NF045780">
    <property type="entry name" value="TrlF_fam_ATP"/>
    <property type="match status" value="1"/>
</dbReference>
<dbReference type="InterPro" id="IPR054787">
    <property type="entry name" value="TrlF_ATPase"/>
</dbReference>
<evidence type="ECO:0000313" key="2">
    <source>
        <dbReference type="Proteomes" id="UP000288212"/>
    </source>
</evidence>
<dbReference type="EMBL" id="PIPI01000003">
    <property type="protein sequence ID" value="RUO20121.1"/>
    <property type="molecule type" value="Genomic_DNA"/>
</dbReference>
<dbReference type="Gene3D" id="3.40.50.300">
    <property type="entry name" value="P-loop containing nucleotide triphosphate hydrolases"/>
    <property type="match status" value="2"/>
</dbReference>
<gene>
    <name evidence="1" type="ORF">CWE06_05685</name>
</gene>
<evidence type="ECO:0000313" key="1">
    <source>
        <dbReference type="EMBL" id="RUO20121.1"/>
    </source>
</evidence>
<reference evidence="1 2" key="1">
    <citation type="journal article" date="2011" name="Front. Microbiol.">
        <title>Genomic signatures of strain selection and enhancement in Bacillus atrophaeus var. globigii, a historical biowarfare simulant.</title>
        <authorList>
            <person name="Gibbons H.S."/>
            <person name="Broomall S.M."/>
            <person name="McNew L.A."/>
            <person name="Daligault H."/>
            <person name="Chapman C."/>
            <person name="Bruce D."/>
            <person name="Karavis M."/>
            <person name="Krepps M."/>
            <person name="McGregor P.A."/>
            <person name="Hong C."/>
            <person name="Park K.H."/>
            <person name="Akmal A."/>
            <person name="Feldman A."/>
            <person name="Lin J.S."/>
            <person name="Chang W.E."/>
            <person name="Higgs B.W."/>
            <person name="Demirev P."/>
            <person name="Lindquist J."/>
            <person name="Liem A."/>
            <person name="Fochler E."/>
            <person name="Read T.D."/>
            <person name="Tapia R."/>
            <person name="Johnson S."/>
            <person name="Bishop-Lilly K.A."/>
            <person name="Detter C."/>
            <person name="Han C."/>
            <person name="Sozhamannan S."/>
            <person name="Rosenzweig C.N."/>
            <person name="Skowronski E.W."/>
        </authorList>
    </citation>
    <scope>NUCLEOTIDE SEQUENCE [LARGE SCALE GENOMIC DNA]</scope>
    <source>
        <strain evidence="1 2">AK5</strain>
    </source>
</reference>
<dbReference type="RefSeq" id="WP_126792061.1">
    <property type="nucleotide sequence ID" value="NZ_PIPI01000003.1"/>
</dbReference>
<dbReference type="InterPro" id="IPR016195">
    <property type="entry name" value="Pol/histidinol_Pase-like"/>
</dbReference>
<dbReference type="OrthoDB" id="9791620at2"/>
<dbReference type="GO" id="GO:0004534">
    <property type="term" value="F:5'-3' RNA exonuclease activity"/>
    <property type="evidence" value="ECO:0007669"/>
    <property type="project" value="TreeGrafter"/>
</dbReference>
<keyword evidence="2" id="KW-1185">Reference proteome</keyword>
<comment type="caution">
    <text evidence="1">The sequence shown here is derived from an EMBL/GenBank/DDBJ whole genome shotgun (WGS) entry which is preliminary data.</text>
</comment>
<dbReference type="InterPro" id="IPR027417">
    <property type="entry name" value="P-loop_NTPase"/>
</dbReference>